<name>I7MFU5_TETTS</name>
<dbReference type="InterPro" id="IPR032675">
    <property type="entry name" value="LRR_dom_sf"/>
</dbReference>
<dbReference type="Gene3D" id="3.80.10.10">
    <property type="entry name" value="Ribonuclease Inhibitor"/>
    <property type="match status" value="2"/>
</dbReference>
<evidence type="ECO:0008006" key="3">
    <source>
        <dbReference type="Google" id="ProtNLM"/>
    </source>
</evidence>
<sequence length="585" mass="67158">MDLKAIEIYNHLTYWCQISKEYVKNFITNLQASHPEIQQLEYLENSDFSLTLKGFDSQNSQNLAIKLYLLDQTNSKFSNDFEKAEIQNEEQTKELLHQIDFDQACIRIYNFYDYTYSEKLIGTNELLRLSEQELKYVRNLQLVLCYNDNLQFAEINQKLKQISRIQNLKLIIFDKIGYEFEEIAKIICNFKNIVALSVKCSERQDTGQAYNNLSQIKSLKRLSISDLGNDEQLQGILSLVQNQQNLKQVKLSFQKKLNNQLIIKLAQIFMSLKDIESIDLILEKTELQYSTYENIMECLSKCSKLKCLNLNFYENNFKINNTENKQKGKSELDFLSFQELCFSLGFNKISQQGFKDLEFYISSCLNLKNLTLNLQRIVNDAQGGILLAQTIADSIQNCQKIENLSLNLLNNKLSSKGLVQLSKGLQNLSSLSSLILILANNDLNDNQNIESFGVCISKLSKLNKLMIDFNGNILTSIGANYLSNGLSNCKQIKELMLKFDQSNLSPQGAKSLGNCIAQLPNLAILFLNVRKNEIRDEGLIYISEGIQHCSFLKSLNLHLVYHHDFKKNAVKVKKLTHLIIGNVTY</sequence>
<proteinExistence type="predicted"/>
<dbReference type="EMBL" id="GG662447">
    <property type="protein sequence ID" value="EAR84309.2"/>
    <property type="molecule type" value="Genomic_DNA"/>
</dbReference>
<protein>
    <recommendedName>
        <fullName evidence="3">Kinase domain protein</fullName>
    </recommendedName>
</protein>
<dbReference type="Proteomes" id="UP000009168">
    <property type="component" value="Unassembled WGS sequence"/>
</dbReference>
<dbReference type="AlphaFoldDB" id="I7MFU5"/>
<keyword evidence="2" id="KW-1185">Reference proteome</keyword>
<organism evidence="1 2">
    <name type="scientific">Tetrahymena thermophila (strain SB210)</name>
    <dbReference type="NCBI Taxonomy" id="312017"/>
    <lineage>
        <taxon>Eukaryota</taxon>
        <taxon>Sar</taxon>
        <taxon>Alveolata</taxon>
        <taxon>Ciliophora</taxon>
        <taxon>Intramacronucleata</taxon>
        <taxon>Oligohymenophorea</taxon>
        <taxon>Hymenostomatida</taxon>
        <taxon>Tetrahymenina</taxon>
        <taxon>Tetrahymenidae</taxon>
        <taxon>Tetrahymena</taxon>
    </lineage>
</organism>
<evidence type="ECO:0000313" key="2">
    <source>
        <dbReference type="Proteomes" id="UP000009168"/>
    </source>
</evidence>
<accession>I7MFU5</accession>
<dbReference type="GeneID" id="7845562"/>
<dbReference type="SUPFAM" id="SSF52047">
    <property type="entry name" value="RNI-like"/>
    <property type="match status" value="1"/>
</dbReference>
<dbReference type="RefSeq" id="XP_001031972.2">
    <property type="nucleotide sequence ID" value="XM_001031972.2"/>
</dbReference>
<dbReference type="InParanoid" id="I7MFU5"/>
<evidence type="ECO:0000313" key="1">
    <source>
        <dbReference type="EMBL" id="EAR84309.2"/>
    </source>
</evidence>
<gene>
    <name evidence="1" type="ORF">TTHERM_00716150</name>
</gene>
<reference evidence="2" key="1">
    <citation type="journal article" date="2006" name="PLoS Biol.">
        <title>Macronuclear genome sequence of the ciliate Tetrahymena thermophila, a model eukaryote.</title>
        <authorList>
            <person name="Eisen J.A."/>
            <person name="Coyne R.S."/>
            <person name="Wu M."/>
            <person name="Wu D."/>
            <person name="Thiagarajan M."/>
            <person name="Wortman J.R."/>
            <person name="Badger J.H."/>
            <person name="Ren Q."/>
            <person name="Amedeo P."/>
            <person name="Jones K.M."/>
            <person name="Tallon L.J."/>
            <person name="Delcher A.L."/>
            <person name="Salzberg S.L."/>
            <person name="Silva J.C."/>
            <person name="Haas B.J."/>
            <person name="Majoros W.H."/>
            <person name="Farzad M."/>
            <person name="Carlton J.M."/>
            <person name="Smith R.K. Jr."/>
            <person name="Garg J."/>
            <person name="Pearlman R.E."/>
            <person name="Karrer K.M."/>
            <person name="Sun L."/>
            <person name="Manning G."/>
            <person name="Elde N.C."/>
            <person name="Turkewitz A.P."/>
            <person name="Asai D.J."/>
            <person name="Wilkes D.E."/>
            <person name="Wang Y."/>
            <person name="Cai H."/>
            <person name="Collins K."/>
            <person name="Stewart B.A."/>
            <person name="Lee S.R."/>
            <person name="Wilamowska K."/>
            <person name="Weinberg Z."/>
            <person name="Ruzzo W.L."/>
            <person name="Wloga D."/>
            <person name="Gaertig J."/>
            <person name="Frankel J."/>
            <person name="Tsao C.-C."/>
            <person name="Gorovsky M.A."/>
            <person name="Keeling P.J."/>
            <person name="Waller R.F."/>
            <person name="Patron N.J."/>
            <person name="Cherry J.M."/>
            <person name="Stover N.A."/>
            <person name="Krieger C.J."/>
            <person name="del Toro C."/>
            <person name="Ryder H.F."/>
            <person name="Williamson S.C."/>
            <person name="Barbeau R.A."/>
            <person name="Hamilton E.P."/>
            <person name="Orias E."/>
        </authorList>
    </citation>
    <scope>NUCLEOTIDE SEQUENCE [LARGE SCALE GENOMIC DNA]</scope>
    <source>
        <strain evidence="2">SB210</strain>
    </source>
</reference>
<dbReference type="KEGG" id="tet:TTHERM_00716150"/>